<gene>
    <name evidence="15" type="primary">LOC107226071</name>
</gene>
<evidence type="ECO:0000256" key="6">
    <source>
        <dbReference type="ARBA" id="ARBA00023015"/>
    </source>
</evidence>
<feature type="region of interest" description="Disordered" evidence="12">
    <location>
        <begin position="668"/>
        <end position="688"/>
    </location>
</feature>
<dbReference type="GO" id="GO:0017025">
    <property type="term" value="F:TBP-class protein binding"/>
    <property type="evidence" value="ECO:0007669"/>
    <property type="project" value="InterPro"/>
</dbReference>
<feature type="compositionally biased region" description="Polar residues" evidence="12">
    <location>
        <begin position="559"/>
        <end position="577"/>
    </location>
</feature>
<keyword evidence="6" id="KW-0805">Transcription regulation</keyword>
<keyword evidence="8" id="KW-0804">Transcription</keyword>
<dbReference type="InterPro" id="IPR000812">
    <property type="entry name" value="TFIIB"/>
</dbReference>
<dbReference type="PANTHER" id="PTHR11618:SF4">
    <property type="entry name" value="TRANSCRIPTION FACTOR IIIB 90 KDA SUBUNIT"/>
    <property type="match status" value="1"/>
</dbReference>
<feature type="region of interest" description="Disordered" evidence="12">
    <location>
        <begin position="542"/>
        <end position="600"/>
    </location>
</feature>
<evidence type="ECO:0000313" key="14">
    <source>
        <dbReference type="Proteomes" id="UP000829291"/>
    </source>
</evidence>
<evidence type="ECO:0000313" key="15">
    <source>
        <dbReference type="RefSeq" id="XP_015522241.2"/>
    </source>
</evidence>
<dbReference type="GO" id="GO:0000126">
    <property type="term" value="C:transcription factor TFIIIB complex"/>
    <property type="evidence" value="ECO:0007669"/>
    <property type="project" value="TreeGrafter"/>
</dbReference>
<dbReference type="SMART" id="SM00385">
    <property type="entry name" value="CYCLIN"/>
    <property type="match status" value="2"/>
</dbReference>
<dbReference type="InterPro" id="IPR013150">
    <property type="entry name" value="TFIIB_cyclin"/>
</dbReference>
<dbReference type="GO" id="GO:0070897">
    <property type="term" value="P:transcription preinitiation complex assembly"/>
    <property type="evidence" value="ECO:0007669"/>
    <property type="project" value="InterPro"/>
</dbReference>
<dbReference type="OrthoDB" id="511529at2759"/>
<dbReference type="PRINTS" id="PR00685">
    <property type="entry name" value="TIFACTORIIB"/>
</dbReference>
<dbReference type="Gene3D" id="2.20.25.10">
    <property type="match status" value="1"/>
</dbReference>
<evidence type="ECO:0000259" key="13">
    <source>
        <dbReference type="PROSITE" id="PS51134"/>
    </source>
</evidence>
<dbReference type="GO" id="GO:0000995">
    <property type="term" value="F:RNA polymerase III general transcription initiation factor activity"/>
    <property type="evidence" value="ECO:0007669"/>
    <property type="project" value="TreeGrafter"/>
</dbReference>
<keyword evidence="9" id="KW-0539">Nucleus</keyword>
<dbReference type="InParanoid" id="A0A6J0C4K8"/>
<keyword evidence="3" id="KW-0479">Metal-binding</keyword>
<feature type="domain" description="TFIIB-type" evidence="13">
    <location>
        <begin position="2"/>
        <end position="33"/>
    </location>
</feature>
<dbReference type="GO" id="GO:0001006">
    <property type="term" value="F:RNA polymerase III type 3 promoter sequence-specific DNA binding"/>
    <property type="evidence" value="ECO:0007669"/>
    <property type="project" value="TreeGrafter"/>
</dbReference>
<dbReference type="Pfam" id="PF00382">
    <property type="entry name" value="TFIIB"/>
    <property type="match status" value="2"/>
</dbReference>
<feature type="compositionally biased region" description="Basic and acidic residues" evidence="12">
    <location>
        <begin position="412"/>
        <end position="425"/>
    </location>
</feature>
<feature type="compositionally biased region" description="Acidic residues" evidence="12">
    <location>
        <begin position="676"/>
        <end position="688"/>
    </location>
</feature>
<dbReference type="Gene3D" id="1.20.5.650">
    <property type="entry name" value="Single helix bin"/>
    <property type="match status" value="1"/>
</dbReference>
<dbReference type="InterPro" id="IPR036915">
    <property type="entry name" value="Cyclin-like_sf"/>
</dbReference>
<evidence type="ECO:0000256" key="1">
    <source>
        <dbReference type="ARBA" id="ARBA00004123"/>
    </source>
</evidence>
<organism evidence="15">
    <name type="scientific">Neodiprion lecontei</name>
    <name type="common">Redheaded pine sawfly</name>
    <dbReference type="NCBI Taxonomy" id="441921"/>
    <lineage>
        <taxon>Eukaryota</taxon>
        <taxon>Metazoa</taxon>
        <taxon>Ecdysozoa</taxon>
        <taxon>Arthropoda</taxon>
        <taxon>Hexapoda</taxon>
        <taxon>Insecta</taxon>
        <taxon>Pterygota</taxon>
        <taxon>Neoptera</taxon>
        <taxon>Endopterygota</taxon>
        <taxon>Hymenoptera</taxon>
        <taxon>Tenthredinoidea</taxon>
        <taxon>Diprionidae</taxon>
        <taxon>Diprioninae</taxon>
        <taxon>Neodiprion</taxon>
    </lineage>
</organism>
<comment type="similarity">
    <text evidence="2">Belongs to the TFIIB family.</text>
</comment>
<evidence type="ECO:0000256" key="10">
    <source>
        <dbReference type="ARBA" id="ARBA00031009"/>
    </source>
</evidence>
<sequence length="688" mass="76252">MSGSKCRNCGSTDIETDPARGDAVCTQCGSVLEDQLIVSETAFEETATGNIMLAQFVASDSAGGATSFGAAYHVSGKESREVTIQNARKGITNLCTQLRLNQHCVDTAVNFYKMALSRHLTRGRKQEHNHAACVYITCRTEGTAHMLIDISDVLQICVYELGRTYLRFTQALCINIPSMDPCLYIMRFANKLEFGEKSHEVSMTALRVVQRMKRDSIHSGRRPSGLCGAALLMAARLHEFNRSPGDIIKIVKVHESTLRKRLIEFGDTPSSALTLEEFMTVDLEEEQDPPAFKAARKKDRERLQKLEKMSNEFNELQSEIDKQLEEQKSGKARRKKDASNPEELDADRFIRESNLNIIQDCLTGMVESSGNTAEDHDDPPPIVDSGAVPCSSEYLAMGLGPDIASMGLASSLDDRSNAPKEKDVSIYENGSLEIDMSGIDDDELDSYIMSEKESRYKGTLWNKVNAEYLEQQKEKEEKRQKEKEEGKPEKKRRRTAPRKQKNQGPANSAGEAIEKMLQEKRISSKINYEVLKSLSTAIPAQTTGEQCNDSEILPVPASPSAQDSCQTFSPSRANKTPSVKVEESVGIQPRKFQGPKVNAKRARKMVQVGLPLGDTEIVTQDEPSKVEVALPSTPVGPELTSDAVGENEDYVDEEADVDAEADELSVGQMLGRYTGDDDYGYGYEDEDY</sequence>
<evidence type="ECO:0000256" key="3">
    <source>
        <dbReference type="ARBA" id="ARBA00022723"/>
    </source>
</evidence>
<evidence type="ECO:0000256" key="4">
    <source>
        <dbReference type="ARBA" id="ARBA00022771"/>
    </source>
</evidence>
<dbReference type="InterPro" id="IPR011665">
    <property type="entry name" value="BRF1_TBP-bd_dom"/>
</dbReference>
<dbReference type="SUPFAM" id="SSF47954">
    <property type="entry name" value="Cyclin-like"/>
    <property type="match status" value="2"/>
</dbReference>
<dbReference type="PROSITE" id="PS51134">
    <property type="entry name" value="ZF_TFIIB"/>
    <property type="match status" value="1"/>
</dbReference>
<name>A0A6J0C4K8_NEOLC</name>
<dbReference type="Gene3D" id="1.10.472.10">
    <property type="entry name" value="Cyclin-like"/>
    <property type="match status" value="2"/>
</dbReference>
<evidence type="ECO:0000256" key="7">
    <source>
        <dbReference type="ARBA" id="ARBA00023159"/>
    </source>
</evidence>
<evidence type="ECO:0000256" key="9">
    <source>
        <dbReference type="ARBA" id="ARBA00023242"/>
    </source>
</evidence>
<reference evidence="15" key="1">
    <citation type="submission" date="2025-08" db="UniProtKB">
        <authorList>
            <consortium name="RefSeq"/>
        </authorList>
    </citation>
    <scope>IDENTIFICATION</scope>
    <source>
        <tissue evidence="15">Thorax and Abdomen</tissue>
    </source>
</reference>
<keyword evidence="4 11" id="KW-0863">Zinc-finger</keyword>
<dbReference type="Pfam" id="PF08271">
    <property type="entry name" value="Zn_Ribbon_TF"/>
    <property type="match status" value="1"/>
</dbReference>
<dbReference type="Proteomes" id="UP000829291">
    <property type="component" value="Chromosome 4"/>
</dbReference>
<dbReference type="RefSeq" id="XP_015522241.2">
    <property type="nucleotide sequence ID" value="XM_015666755.2"/>
</dbReference>
<evidence type="ECO:0000256" key="2">
    <source>
        <dbReference type="ARBA" id="ARBA00010857"/>
    </source>
</evidence>
<keyword evidence="7" id="KW-0010">Activator</keyword>
<dbReference type="InterPro" id="IPR013763">
    <property type="entry name" value="Cyclin-like_dom"/>
</dbReference>
<feature type="compositionally biased region" description="Basic residues" evidence="12">
    <location>
        <begin position="489"/>
        <end position="501"/>
    </location>
</feature>
<feature type="region of interest" description="Disordered" evidence="12">
    <location>
        <begin position="472"/>
        <end position="516"/>
    </location>
</feature>
<dbReference type="GO" id="GO:0008270">
    <property type="term" value="F:zinc ion binding"/>
    <property type="evidence" value="ECO:0007669"/>
    <property type="project" value="UniProtKB-KW"/>
</dbReference>
<dbReference type="CDD" id="cd20553">
    <property type="entry name" value="CYCLIN_TFIIIB90_rpt1"/>
    <property type="match status" value="1"/>
</dbReference>
<dbReference type="InterPro" id="IPR013137">
    <property type="entry name" value="Znf_TFIIB"/>
</dbReference>
<evidence type="ECO:0000256" key="12">
    <source>
        <dbReference type="SAM" id="MobiDB-lite"/>
    </source>
</evidence>
<dbReference type="KEGG" id="nlo:107226071"/>
<dbReference type="CDD" id="cd20554">
    <property type="entry name" value="CYCLIN_TFIIIB90_rpt2"/>
    <property type="match status" value="1"/>
</dbReference>
<dbReference type="PANTHER" id="PTHR11618">
    <property type="entry name" value="TRANSCRIPTION INITIATION FACTOR IIB-RELATED"/>
    <property type="match status" value="1"/>
</dbReference>
<feature type="compositionally biased region" description="Basic and acidic residues" evidence="12">
    <location>
        <begin position="472"/>
        <end position="488"/>
    </location>
</feature>
<dbReference type="FunCoup" id="A0A6J0C4K8">
    <property type="interactions" value="365"/>
</dbReference>
<comment type="subcellular location">
    <subcellularLocation>
        <location evidence="1">Nucleus</location>
    </subcellularLocation>
</comment>
<feature type="region of interest" description="Disordered" evidence="12">
    <location>
        <begin position="410"/>
        <end position="431"/>
    </location>
</feature>
<dbReference type="AlphaFoldDB" id="A0A6J0C4K8"/>
<feature type="region of interest" description="Disordered" evidence="12">
    <location>
        <begin position="324"/>
        <end position="347"/>
    </location>
</feature>
<protein>
    <recommendedName>
        <fullName evidence="10">B-related factor 1</fullName>
    </recommendedName>
</protein>
<keyword evidence="14" id="KW-1185">Reference proteome</keyword>
<proteinExistence type="inferred from homology"/>
<evidence type="ECO:0000256" key="5">
    <source>
        <dbReference type="ARBA" id="ARBA00022833"/>
    </source>
</evidence>
<dbReference type="GO" id="GO:0097550">
    <property type="term" value="C:transcription preinitiation complex"/>
    <property type="evidence" value="ECO:0007669"/>
    <property type="project" value="TreeGrafter"/>
</dbReference>
<keyword evidence="5" id="KW-0862">Zinc</keyword>
<dbReference type="SUPFAM" id="SSF57783">
    <property type="entry name" value="Zinc beta-ribbon"/>
    <property type="match status" value="1"/>
</dbReference>
<dbReference type="GeneID" id="107226071"/>
<evidence type="ECO:0000256" key="8">
    <source>
        <dbReference type="ARBA" id="ARBA00023163"/>
    </source>
</evidence>
<evidence type="ECO:0000256" key="11">
    <source>
        <dbReference type="PROSITE-ProRule" id="PRU00469"/>
    </source>
</evidence>
<accession>A0A6J0C4K8</accession>
<dbReference type="GO" id="GO:0005634">
    <property type="term" value="C:nucleus"/>
    <property type="evidence" value="ECO:0007669"/>
    <property type="project" value="UniProtKB-SubCell"/>
</dbReference>
<dbReference type="Pfam" id="PF07741">
    <property type="entry name" value="BRF1"/>
    <property type="match status" value="1"/>
</dbReference>